<reference evidence="2 3" key="1">
    <citation type="submission" date="2013-03" db="EMBL/GenBank/DDBJ databases">
        <title>Reference genome for the Human Microbiome Project.</title>
        <authorList>
            <person name="Aqrawi P."/>
            <person name="Ayvaz T."/>
            <person name="Bess C."/>
            <person name="Blankenburg K."/>
            <person name="Coyle M."/>
            <person name="Deng J."/>
            <person name="Forbes L."/>
            <person name="Fowler G."/>
            <person name="Francisco L."/>
            <person name="Fu Q."/>
            <person name="Gibbs R."/>
            <person name="Gross S."/>
            <person name="Gubbala S."/>
            <person name="Hale W."/>
            <person name="Hemphill L."/>
            <person name="Highlander S."/>
            <person name="Hirani K."/>
            <person name="Jackson L."/>
            <person name="Jakkamsetti A."/>
            <person name="Javaid M."/>
            <person name="Jayaseelan J.C."/>
            <person name="Jiang H."/>
            <person name="Joshi V."/>
            <person name="Korchina V."/>
            <person name="Kovar C."/>
            <person name="Lara F."/>
            <person name="Lee S."/>
            <person name="Liu Y."/>
            <person name="Mata R."/>
            <person name="Mathew T."/>
            <person name="Munidasa M."/>
            <person name="Muzny D."/>
            <person name="Nazareth L."/>
            <person name="Ngo R."/>
            <person name="Nguyen L."/>
            <person name="Nguyen N."/>
            <person name="Okwuonu G."/>
            <person name="Ongeri F."/>
            <person name="Palculict T."/>
            <person name="Patil S."/>
            <person name="Petrosino J."/>
            <person name="Pham C."/>
            <person name="Pham P."/>
            <person name="Pu L.-L."/>
            <person name="Qin X."/>
            <person name="Qu J."/>
            <person name="Reid J."/>
            <person name="Ross M."/>
            <person name="Ruth R."/>
            <person name="Saada N."/>
            <person name="San Lucas F."/>
            <person name="Santibanez J."/>
            <person name="Shang Y."/>
            <person name="Simmons D."/>
            <person name="Song X.-Z."/>
            <person name="Tang L.-Y."/>
            <person name="Thornton R."/>
            <person name="Warren J."/>
            <person name="Weissenberger G."/>
            <person name="Wilczek-Boney K."/>
            <person name="Worley K."/>
            <person name="Youmans B."/>
            <person name="Zhang J."/>
            <person name="Zhang L."/>
            <person name="Zhao Z."/>
            <person name="Zhou C."/>
            <person name="Zhu D."/>
            <person name="Zhu Y."/>
        </authorList>
    </citation>
    <scope>NUCLEOTIDE SEQUENCE [LARGE SCALE GENOMIC DNA]</scope>
    <source>
        <strain evidence="2 3">F0333</strain>
    </source>
</reference>
<comment type="caution">
    <text evidence="2">The sequence shown here is derived from an EMBL/GenBank/DDBJ whole genome shotgun (WGS) entry which is preliminary data.</text>
</comment>
<dbReference type="EMBL" id="AQHZ01000001">
    <property type="protein sequence ID" value="ENO19094.1"/>
    <property type="molecule type" value="Genomic_DNA"/>
</dbReference>
<keyword evidence="3" id="KW-1185">Reference proteome</keyword>
<dbReference type="PATRIC" id="fig|888050.3.peg.13"/>
<sequence length="141" mass="15315">MKGGAGSIICAPRRMICSLYRRRALYGHRANSKEGETDHERKTGPERATRLEKTEGMPSSQVRHSRVGDIRSRMDPFSAEKSWPCAPSRRRLEDLRGCGEIPAPQAFGVLVHAGDECMPGASGFWGAGPTGMWGNPGASGF</sequence>
<evidence type="ECO:0000256" key="1">
    <source>
        <dbReference type="SAM" id="MobiDB-lite"/>
    </source>
</evidence>
<feature type="region of interest" description="Disordered" evidence="1">
    <location>
        <begin position="29"/>
        <end position="83"/>
    </location>
</feature>
<gene>
    <name evidence="2" type="ORF">HMPREF9004_0013</name>
</gene>
<dbReference type="AlphaFoldDB" id="N6WFT7"/>
<proteinExistence type="predicted"/>
<name>N6WFT7_9ACTO</name>
<feature type="compositionally biased region" description="Basic and acidic residues" evidence="1">
    <location>
        <begin position="31"/>
        <end position="55"/>
    </location>
</feature>
<protein>
    <submittedName>
        <fullName evidence="2">Uncharacterized protein</fullName>
    </submittedName>
</protein>
<organism evidence="2 3">
    <name type="scientific">Schaalia cardiffensis F0333</name>
    <dbReference type="NCBI Taxonomy" id="888050"/>
    <lineage>
        <taxon>Bacteria</taxon>
        <taxon>Bacillati</taxon>
        <taxon>Actinomycetota</taxon>
        <taxon>Actinomycetes</taxon>
        <taxon>Actinomycetales</taxon>
        <taxon>Actinomycetaceae</taxon>
        <taxon>Schaalia</taxon>
    </lineage>
</organism>
<evidence type="ECO:0000313" key="3">
    <source>
        <dbReference type="Proteomes" id="UP000013015"/>
    </source>
</evidence>
<dbReference type="HOGENOM" id="CLU_1821228_0_0_11"/>
<accession>N6WFT7</accession>
<evidence type="ECO:0000313" key="2">
    <source>
        <dbReference type="EMBL" id="ENO19094.1"/>
    </source>
</evidence>
<dbReference type="Proteomes" id="UP000013015">
    <property type="component" value="Unassembled WGS sequence"/>
</dbReference>